<evidence type="ECO:0000313" key="8">
    <source>
        <dbReference type="EMBL" id="JAT56273.1"/>
    </source>
</evidence>
<comment type="similarity">
    <text evidence="2 6">Belongs to the V-ATPase G subunit family.</text>
</comment>
<sequence length="119" mass="13351">MAHQNSQGIQTLLDAEKEAAKIVQKARQYRVQRLKDARTEAAKEIEELKAQKNADFQKFESEHAGISDQSFAKLNAETDAKLDSIQAAFSKNKNAVMESLLTAVTTIEPKIHINVKIRE</sequence>
<dbReference type="NCBIfam" id="TIGR01147">
    <property type="entry name" value="V_ATP_synt_G"/>
    <property type="match status" value="1"/>
</dbReference>
<comment type="function">
    <text evidence="6">Subunit of the V1 complex of vacuolar(H+)-ATPase (V-ATPase), a multisubunit enzyme composed of a peripheral complex (V1) that hydrolyzes ATP and a membrane integral complex (V0) that translocates protons. V-ATPase is responsible for acidifying and maintaining the pH of intracellular compartments and in some cell types, is targeted to the plasma membrane, where it is responsible for acidifying the extracellular environment.</text>
</comment>
<dbReference type="PANTHER" id="PTHR12713">
    <property type="entry name" value="VACUOLAR ATP SYNTHASE SUBUNIT G"/>
    <property type="match status" value="1"/>
</dbReference>
<evidence type="ECO:0000256" key="2">
    <source>
        <dbReference type="ARBA" id="ARBA00010066"/>
    </source>
</evidence>
<dbReference type="GO" id="GO:0046961">
    <property type="term" value="F:proton-transporting ATPase activity, rotational mechanism"/>
    <property type="evidence" value="ECO:0007669"/>
    <property type="project" value="InterPro"/>
</dbReference>
<gene>
    <name evidence="8" type="primary">vma-10_1</name>
    <name evidence="8" type="ORF">g.31914</name>
</gene>
<dbReference type="InterPro" id="IPR005124">
    <property type="entry name" value="V-ATPase_G"/>
</dbReference>
<keyword evidence="4 6" id="KW-0375">Hydrogen ion transport</keyword>
<evidence type="ECO:0000256" key="5">
    <source>
        <dbReference type="ARBA" id="ARBA00023065"/>
    </source>
</evidence>
<accession>A0A1D1YNV4</accession>
<evidence type="ECO:0000256" key="7">
    <source>
        <dbReference type="SAM" id="Coils"/>
    </source>
</evidence>
<evidence type="ECO:0000256" key="3">
    <source>
        <dbReference type="ARBA" id="ARBA00022448"/>
    </source>
</evidence>
<comment type="subunit">
    <text evidence="6">V-ATPase is a heteromultimeric enzyme made up of two complexes: the ATP-hydrolytic V1 complex and the proton translocation V0 complex.</text>
</comment>
<organism evidence="8">
    <name type="scientific">Anthurium amnicola</name>
    <dbReference type="NCBI Taxonomy" id="1678845"/>
    <lineage>
        <taxon>Eukaryota</taxon>
        <taxon>Viridiplantae</taxon>
        <taxon>Streptophyta</taxon>
        <taxon>Embryophyta</taxon>
        <taxon>Tracheophyta</taxon>
        <taxon>Spermatophyta</taxon>
        <taxon>Magnoliopsida</taxon>
        <taxon>Liliopsida</taxon>
        <taxon>Araceae</taxon>
        <taxon>Pothoideae</taxon>
        <taxon>Potheae</taxon>
        <taxon>Anthurium</taxon>
    </lineage>
</organism>
<keyword evidence="3 6" id="KW-0813">Transport</keyword>
<keyword evidence="7" id="KW-0175">Coiled coil</keyword>
<protein>
    <recommendedName>
        <fullName evidence="6">V-type proton ATPase subunit G</fullName>
    </recommendedName>
</protein>
<dbReference type="PANTHER" id="PTHR12713:SF11">
    <property type="entry name" value="V-TYPE PROTON ATPASE SUBUNIT G"/>
    <property type="match status" value="1"/>
</dbReference>
<dbReference type="FunFam" id="1.20.5.2950:FF:000001">
    <property type="entry name" value="V-type proton ATPase subunit G"/>
    <property type="match status" value="1"/>
</dbReference>
<dbReference type="AlphaFoldDB" id="A0A1D1YNV4"/>
<proteinExistence type="inferred from homology"/>
<reference evidence="8" key="1">
    <citation type="submission" date="2015-07" db="EMBL/GenBank/DDBJ databases">
        <title>Transcriptome Assembly of Anthurium amnicola.</title>
        <authorList>
            <person name="Suzuki J."/>
        </authorList>
    </citation>
    <scope>NUCLEOTIDE SEQUENCE</scope>
</reference>
<dbReference type="Pfam" id="PF03179">
    <property type="entry name" value="V-ATPase_G"/>
    <property type="match status" value="1"/>
</dbReference>
<dbReference type="EMBL" id="GDJX01011663">
    <property type="protein sequence ID" value="JAT56273.1"/>
    <property type="molecule type" value="Transcribed_RNA"/>
</dbReference>
<evidence type="ECO:0000256" key="6">
    <source>
        <dbReference type="RuleBase" id="RU364019"/>
    </source>
</evidence>
<evidence type="ECO:0000256" key="4">
    <source>
        <dbReference type="ARBA" id="ARBA00022781"/>
    </source>
</evidence>
<comment type="function">
    <text evidence="1">Catalytic subunit of the peripheral V1 complex of vacuolar ATPase (V-ATPase). V-ATPase is responsible for acidifying a variety of intracellular compartments in eukaryotic cells.</text>
</comment>
<dbReference type="Gene3D" id="1.20.5.2950">
    <property type="match status" value="1"/>
</dbReference>
<dbReference type="GO" id="GO:0016887">
    <property type="term" value="F:ATP hydrolysis activity"/>
    <property type="evidence" value="ECO:0007669"/>
    <property type="project" value="TreeGrafter"/>
</dbReference>
<dbReference type="GO" id="GO:0000221">
    <property type="term" value="C:vacuolar proton-transporting V-type ATPase, V1 domain"/>
    <property type="evidence" value="ECO:0007669"/>
    <property type="project" value="TreeGrafter"/>
</dbReference>
<name>A0A1D1YNV4_9ARAE</name>
<feature type="coiled-coil region" evidence="7">
    <location>
        <begin position="12"/>
        <end position="62"/>
    </location>
</feature>
<evidence type="ECO:0000256" key="1">
    <source>
        <dbReference type="ARBA" id="ARBA00003847"/>
    </source>
</evidence>
<keyword evidence="5 6" id="KW-0406">Ion transport</keyword>